<evidence type="ECO:0000256" key="4">
    <source>
        <dbReference type="ARBA" id="ARBA00023136"/>
    </source>
</evidence>
<keyword evidence="2 7" id="KW-0812">Transmembrane</keyword>
<feature type="region of interest" description="Disordered" evidence="6">
    <location>
        <begin position="287"/>
        <end position="309"/>
    </location>
</feature>
<protein>
    <recommendedName>
        <fullName evidence="8">Rhodopsin domain-containing protein</fullName>
    </recommendedName>
</protein>
<dbReference type="RefSeq" id="XP_033679376.1">
    <property type="nucleotide sequence ID" value="XM_033829943.1"/>
</dbReference>
<proteinExistence type="inferred from homology"/>
<feature type="transmembrane region" description="Helical" evidence="7">
    <location>
        <begin position="182"/>
        <end position="204"/>
    </location>
</feature>
<feature type="domain" description="Rhodopsin" evidence="8">
    <location>
        <begin position="34"/>
        <end position="277"/>
    </location>
</feature>
<dbReference type="InterPro" id="IPR049326">
    <property type="entry name" value="Rhodopsin_dom_fungi"/>
</dbReference>
<feature type="transmembrane region" description="Helical" evidence="7">
    <location>
        <begin position="216"/>
        <end position="238"/>
    </location>
</feature>
<feature type="compositionally biased region" description="Low complexity" evidence="6">
    <location>
        <begin position="287"/>
        <end position="305"/>
    </location>
</feature>
<evidence type="ECO:0000256" key="5">
    <source>
        <dbReference type="ARBA" id="ARBA00038359"/>
    </source>
</evidence>
<feature type="transmembrane region" description="Helical" evidence="7">
    <location>
        <begin position="250"/>
        <end position="272"/>
    </location>
</feature>
<dbReference type="PANTHER" id="PTHR33048">
    <property type="entry name" value="PTH11-LIKE INTEGRAL MEMBRANE PROTEIN (AFU_ORTHOLOGUE AFUA_5G11245)"/>
    <property type="match status" value="1"/>
</dbReference>
<dbReference type="EMBL" id="ML987203">
    <property type="protein sequence ID" value="KAF2244372.1"/>
    <property type="molecule type" value="Genomic_DNA"/>
</dbReference>
<dbReference type="AlphaFoldDB" id="A0A6A6I345"/>
<evidence type="ECO:0000259" key="8">
    <source>
        <dbReference type="Pfam" id="PF20684"/>
    </source>
</evidence>
<feature type="transmembrane region" description="Helical" evidence="7">
    <location>
        <begin position="16"/>
        <end position="38"/>
    </location>
</feature>
<reference evidence="9" key="1">
    <citation type="journal article" date="2020" name="Stud. Mycol.">
        <title>101 Dothideomycetes genomes: a test case for predicting lifestyles and emergence of pathogens.</title>
        <authorList>
            <person name="Haridas S."/>
            <person name="Albert R."/>
            <person name="Binder M."/>
            <person name="Bloem J."/>
            <person name="Labutti K."/>
            <person name="Salamov A."/>
            <person name="Andreopoulos B."/>
            <person name="Baker S."/>
            <person name="Barry K."/>
            <person name="Bills G."/>
            <person name="Bluhm B."/>
            <person name="Cannon C."/>
            <person name="Castanera R."/>
            <person name="Culley D."/>
            <person name="Daum C."/>
            <person name="Ezra D."/>
            <person name="Gonzalez J."/>
            <person name="Henrissat B."/>
            <person name="Kuo A."/>
            <person name="Liang C."/>
            <person name="Lipzen A."/>
            <person name="Lutzoni F."/>
            <person name="Magnuson J."/>
            <person name="Mondo S."/>
            <person name="Nolan M."/>
            <person name="Ohm R."/>
            <person name="Pangilinan J."/>
            <person name="Park H.-J."/>
            <person name="Ramirez L."/>
            <person name="Alfaro M."/>
            <person name="Sun H."/>
            <person name="Tritt A."/>
            <person name="Yoshinaga Y."/>
            <person name="Zwiers L.-H."/>
            <person name="Turgeon B."/>
            <person name="Goodwin S."/>
            <person name="Spatafora J."/>
            <person name="Crous P."/>
            <person name="Grigoriev I."/>
        </authorList>
    </citation>
    <scope>NUCLEOTIDE SEQUENCE</scope>
    <source>
        <strain evidence="9">CBS 122368</strain>
    </source>
</reference>
<organism evidence="9 10">
    <name type="scientific">Trematosphaeria pertusa</name>
    <dbReference type="NCBI Taxonomy" id="390896"/>
    <lineage>
        <taxon>Eukaryota</taxon>
        <taxon>Fungi</taxon>
        <taxon>Dikarya</taxon>
        <taxon>Ascomycota</taxon>
        <taxon>Pezizomycotina</taxon>
        <taxon>Dothideomycetes</taxon>
        <taxon>Pleosporomycetidae</taxon>
        <taxon>Pleosporales</taxon>
        <taxon>Massarineae</taxon>
        <taxon>Trematosphaeriaceae</taxon>
        <taxon>Trematosphaeria</taxon>
    </lineage>
</organism>
<evidence type="ECO:0000256" key="6">
    <source>
        <dbReference type="SAM" id="MobiDB-lite"/>
    </source>
</evidence>
<dbReference type="Pfam" id="PF20684">
    <property type="entry name" value="Fung_rhodopsin"/>
    <property type="match status" value="1"/>
</dbReference>
<sequence length="345" mass="38383">MDLMDPSLRYNLRGRIILIVLTTFLFLDFVAVGLRVYAKRLMRKSMQLNDWALIISLLLVTALYCIEIAVVLRGGLGLHVEWILLNKGMPTLMLAGKLVFAADIVWNLSLMAIKISILHLYLTLFGTVMTKFRHAVYATIALVVVSGTAFIIQMFALCRPLAFFWDKMIVGGKCSDERLAYLIPNIINIVIDFLIFGLPMPLFWGLKVSTRKKIGACVVFSIGLSICILAAVRVKYILELDFNDFTYSLYLFSILGIMEPMLAIISACLPILPPVFAKCKARILGRSPTSTHKSSMPSSSGHSKSLNSAQKSPNAIHIRSDAFDDLEHPLIELQVTGKSNDTLPV</sequence>
<evidence type="ECO:0000313" key="10">
    <source>
        <dbReference type="Proteomes" id="UP000800094"/>
    </source>
</evidence>
<evidence type="ECO:0000256" key="7">
    <source>
        <dbReference type="SAM" id="Phobius"/>
    </source>
</evidence>
<evidence type="ECO:0000256" key="1">
    <source>
        <dbReference type="ARBA" id="ARBA00004141"/>
    </source>
</evidence>
<keyword evidence="10" id="KW-1185">Reference proteome</keyword>
<comment type="similarity">
    <text evidence="5">Belongs to the SAT4 family.</text>
</comment>
<dbReference type="OrthoDB" id="10017208at2759"/>
<name>A0A6A6I345_9PLEO</name>
<evidence type="ECO:0000313" key="9">
    <source>
        <dbReference type="EMBL" id="KAF2244372.1"/>
    </source>
</evidence>
<dbReference type="GO" id="GO:0016020">
    <property type="term" value="C:membrane"/>
    <property type="evidence" value="ECO:0007669"/>
    <property type="project" value="UniProtKB-SubCell"/>
</dbReference>
<accession>A0A6A6I345</accession>
<dbReference type="Proteomes" id="UP000800094">
    <property type="component" value="Unassembled WGS sequence"/>
</dbReference>
<dbReference type="InterPro" id="IPR052337">
    <property type="entry name" value="SAT4-like"/>
</dbReference>
<comment type="subcellular location">
    <subcellularLocation>
        <location evidence="1">Membrane</location>
        <topology evidence="1">Multi-pass membrane protein</topology>
    </subcellularLocation>
</comment>
<dbReference type="GeneID" id="54583273"/>
<evidence type="ECO:0000256" key="2">
    <source>
        <dbReference type="ARBA" id="ARBA00022692"/>
    </source>
</evidence>
<feature type="transmembrane region" description="Helical" evidence="7">
    <location>
        <begin position="50"/>
        <end position="72"/>
    </location>
</feature>
<feature type="transmembrane region" description="Helical" evidence="7">
    <location>
        <begin position="104"/>
        <end position="124"/>
    </location>
</feature>
<dbReference type="PANTHER" id="PTHR33048:SF57">
    <property type="entry name" value="INTEGRAL MEMBRANE PROTEIN-RELATED"/>
    <property type="match status" value="1"/>
</dbReference>
<gene>
    <name evidence="9" type="ORF">BU26DRAFT_523033</name>
</gene>
<feature type="transmembrane region" description="Helical" evidence="7">
    <location>
        <begin position="136"/>
        <end position="162"/>
    </location>
</feature>
<evidence type="ECO:0000256" key="3">
    <source>
        <dbReference type="ARBA" id="ARBA00022989"/>
    </source>
</evidence>
<keyword evidence="3 7" id="KW-1133">Transmembrane helix</keyword>
<keyword evidence="4 7" id="KW-0472">Membrane</keyword>